<organism evidence="4">
    <name type="scientific">uncultured Caudovirales phage</name>
    <dbReference type="NCBI Taxonomy" id="2100421"/>
    <lineage>
        <taxon>Viruses</taxon>
        <taxon>Duplodnaviria</taxon>
        <taxon>Heunggongvirae</taxon>
        <taxon>Uroviricota</taxon>
        <taxon>Caudoviricetes</taxon>
        <taxon>Peduoviridae</taxon>
        <taxon>Maltschvirus</taxon>
        <taxon>Maltschvirus maltsch</taxon>
    </lineage>
</organism>
<keyword evidence="2" id="KW-0812">Transmembrane</keyword>
<evidence type="ECO:0000256" key="1">
    <source>
        <dbReference type="ARBA" id="ARBA00022465"/>
    </source>
</evidence>
<feature type="transmembrane region" description="Helical" evidence="2">
    <location>
        <begin position="47"/>
        <end position="72"/>
    </location>
</feature>
<feature type="transmembrane region" description="Helical" evidence="2">
    <location>
        <begin position="542"/>
        <end position="562"/>
    </location>
</feature>
<accession>A0A6J5RUI6</accession>
<feature type="domain" description="Phage tail tape measure protein" evidence="3">
    <location>
        <begin position="117"/>
        <end position="259"/>
    </location>
</feature>
<keyword evidence="1" id="KW-1245">Viral tail assembly</keyword>
<feature type="transmembrane region" description="Helical" evidence="2">
    <location>
        <begin position="442"/>
        <end position="470"/>
    </location>
</feature>
<keyword evidence="1" id="KW-1188">Viral release from host cell</keyword>
<dbReference type="NCBIfam" id="TIGR01760">
    <property type="entry name" value="tape_meas_TP901"/>
    <property type="match status" value="1"/>
</dbReference>
<keyword evidence="2" id="KW-0472">Membrane</keyword>
<feature type="transmembrane region" description="Helical" evidence="2">
    <location>
        <begin position="415"/>
        <end position="436"/>
    </location>
</feature>
<dbReference type="GO" id="GO:0098003">
    <property type="term" value="P:viral tail assembly"/>
    <property type="evidence" value="ECO:0007669"/>
    <property type="project" value="UniProtKB-KW"/>
</dbReference>
<name>A0A6J5RUI6_9CAUD</name>
<protein>
    <submittedName>
        <fullName evidence="4">COG5280 Phage-related minor tail protein</fullName>
    </submittedName>
</protein>
<evidence type="ECO:0000256" key="2">
    <source>
        <dbReference type="SAM" id="Phobius"/>
    </source>
</evidence>
<keyword evidence="2" id="KW-1133">Transmembrane helix</keyword>
<dbReference type="EMBL" id="LR797310">
    <property type="protein sequence ID" value="CAB4201917.1"/>
    <property type="molecule type" value="Genomic_DNA"/>
</dbReference>
<gene>
    <name evidence="4" type="ORF">UFOVP1360_5</name>
</gene>
<proteinExistence type="predicted"/>
<evidence type="ECO:0000313" key="4">
    <source>
        <dbReference type="EMBL" id="CAB4201917.1"/>
    </source>
</evidence>
<dbReference type="InterPro" id="IPR010090">
    <property type="entry name" value="Phage_tape_meas"/>
</dbReference>
<sequence length="826" mass="86446">MGLKIADLYAELGLDNKKFDKGLNDSEAELDEFGNTVEKSGDKLGSLATIGATMAAAVVASIAAIGAGLFTLGGEFDDAYDKIAVTTGATGKQLDGLKDQTKNLLTSLPTDLESASTAIAGVNQRLGLTGKDAEGIAKQFINVTDMLGGDIATNVETGSKALAQFKVPADKMSGSLDHMFKVSQATGIGFDRLSGLMQTNGNVLQQLGYNFNESASMIGMLDKAGIDVEGTLGAMGKGLSTLAKAGEAPKDAFARLVNEITTMDDPVAATSKAIELFGARGGAKMASDLRSGALGIADFNKMVEANGNTINGSAESTWDWKEKLTMLKNKAMVALEPVAMRVFGAVGDAVEKATPFVMSLVHWVQDELMPALSDLAADVLPVVGDAIMSVGKFIGGTLVPALVKFGGWLMDHKPILLGIAVVIGGALVAAFVSWAWSAAAAAAATLAAMAPVLLIGAAIAALVAGIIWAYKNWDWFRNAVDAVARFLTDTLWPALQEIGKALVEYVGAAVVWLADAWTDTLWPALKVVIAWVQNSLWPVLQAIGEFIGTVLVGVVKFLAAAWTDVLWPALKAVVGFITGTVIPAIGTFISWIVAIATKIGEVAWWVGTKVGEIIGFIVGLPGKIASVISTLWDGLTYGITVAKNWIVDRFNEVVGFVTGLPGRISSAASGMWDGLKEAFKGAMNWIIDKWNNLGFTFPTIDVPVIGKVGGWNFDTPNIPRFHTGTGAGGVPGQRGSEVPAILQAGEHVYTEAQERAVRAMMQRLARQAGSASAGLAEVGAGGSYATSVPSSIRHGDRTVQVYAETNADPDAIADAAAWTLEHSGDR</sequence>
<evidence type="ECO:0000259" key="3">
    <source>
        <dbReference type="Pfam" id="PF10145"/>
    </source>
</evidence>
<feature type="transmembrane region" description="Helical" evidence="2">
    <location>
        <begin position="574"/>
        <end position="596"/>
    </location>
</feature>
<dbReference type="Pfam" id="PF10145">
    <property type="entry name" value="PhageMin_Tail"/>
    <property type="match status" value="1"/>
</dbReference>
<reference evidence="4" key="1">
    <citation type="submission" date="2020-05" db="EMBL/GenBank/DDBJ databases">
        <authorList>
            <person name="Chiriac C."/>
            <person name="Salcher M."/>
            <person name="Ghai R."/>
            <person name="Kavagutti S V."/>
        </authorList>
    </citation>
    <scope>NUCLEOTIDE SEQUENCE</scope>
</reference>